<organism evidence="1 2">
    <name type="scientific">Gigaspora rosea</name>
    <dbReference type="NCBI Taxonomy" id="44941"/>
    <lineage>
        <taxon>Eukaryota</taxon>
        <taxon>Fungi</taxon>
        <taxon>Fungi incertae sedis</taxon>
        <taxon>Mucoromycota</taxon>
        <taxon>Glomeromycotina</taxon>
        <taxon>Glomeromycetes</taxon>
        <taxon>Diversisporales</taxon>
        <taxon>Gigasporaceae</taxon>
        <taxon>Gigaspora</taxon>
    </lineage>
</organism>
<comment type="caution">
    <text evidence="1">The sequence shown here is derived from an EMBL/GenBank/DDBJ whole genome shotgun (WGS) entry which is preliminary data.</text>
</comment>
<dbReference type="OrthoDB" id="2428734at2759"/>
<reference evidence="1 2" key="1">
    <citation type="submission" date="2018-06" db="EMBL/GenBank/DDBJ databases">
        <title>Comparative genomics reveals the genomic features of Rhizophagus irregularis, R. cerebriforme, R. diaphanum and Gigaspora rosea, and their symbiotic lifestyle signature.</title>
        <authorList>
            <person name="Morin E."/>
            <person name="San Clemente H."/>
            <person name="Chen E.C.H."/>
            <person name="De La Providencia I."/>
            <person name="Hainaut M."/>
            <person name="Kuo A."/>
            <person name="Kohler A."/>
            <person name="Murat C."/>
            <person name="Tang N."/>
            <person name="Roy S."/>
            <person name="Loubradou J."/>
            <person name="Henrissat B."/>
            <person name="Grigoriev I.V."/>
            <person name="Corradi N."/>
            <person name="Roux C."/>
            <person name="Martin F.M."/>
        </authorList>
    </citation>
    <scope>NUCLEOTIDE SEQUENCE [LARGE SCALE GENOMIC DNA]</scope>
    <source>
        <strain evidence="1 2">DAOM 194757</strain>
    </source>
</reference>
<evidence type="ECO:0000313" key="1">
    <source>
        <dbReference type="EMBL" id="RIB00195.1"/>
    </source>
</evidence>
<accession>A0A397TPT2</accession>
<dbReference type="AlphaFoldDB" id="A0A397TPT2"/>
<evidence type="ECO:0000313" key="2">
    <source>
        <dbReference type="Proteomes" id="UP000266673"/>
    </source>
</evidence>
<dbReference type="Proteomes" id="UP000266673">
    <property type="component" value="Unassembled WGS sequence"/>
</dbReference>
<gene>
    <name evidence="1" type="ORF">C2G38_2235198</name>
</gene>
<name>A0A397TPT2_9GLOM</name>
<proteinExistence type="predicted"/>
<sequence>MSCGVQYLKELEWNIEEGGKEEFATVYYVYWFDRVNSTRKSSALRVIHDSNENVQEVIQKLKNHYKIGYKNPLFLGCKRVSRNDKLCVPYFS</sequence>
<dbReference type="EMBL" id="QKWP01004889">
    <property type="protein sequence ID" value="RIB00195.1"/>
    <property type="molecule type" value="Genomic_DNA"/>
</dbReference>
<protein>
    <submittedName>
        <fullName evidence="1">Uncharacterized protein</fullName>
    </submittedName>
</protein>
<keyword evidence="2" id="KW-1185">Reference proteome</keyword>